<evidence type="ECO:0000259" key="1">
    <source>
        <dbReference type="PROSITE" id="PS50097"/>
    </source>
</evidence>
<dbReference type="SUPFAM" id="SSF54695">
    <property type="entry name" value="POZ domain"/>
    <property type="match status" value="2"/>
</dbReference>
<proteinExistence type="predicted"/>
<reference evidence="2" key="1">
    <citation type="submission" date="2022-03" db="EMBL/GenBank/DDBJ databases">
        <authorList>
            <person name="Alioto T."/>
            <person name="Alioto T."/>
            <person name="Gomez Garrido J."/>
        </authorList>
    </citation>
    <scope>NUCLEOTIDE SEQUENCE</scope>
</reference>
<evidence type="ECO:0000313" key="2">
    <source>
        <dbReference type="EMBL" id="CAH2297050.1"/>
    </source>
</evidence>
<protein>
    <submittedName>
        <fullName evidence="2">Rho-related BTB domain-containing 3 isoform X1</fullName>
    </submittedName>
</protein>
<dbReference type="Gene3D" id="3.40.50.300">
    <property type="entry name" value="P-loop containing nucleotide triphosphate hydrolases"/>
    <property type="match status" value="1"/>
</dbReference>
<dbReference type="InterPro" id="IPR027417">
    <property type="entry name" value="P-loop_NTPase"/>
</dbReference>
<dbReference type="PROSITE" id="PS50097">
    <property type="entry name" value="BTB"/>
    <property type="match status" value="2"/>
</dbReference>
<dbReference type="Proteomes" id="UP001295444">
    <property type="component" value="Chromosome 05"/>
</dbReference>
<dbReference type="AlphaFoldDB" id="A0AAD1SFW5"/>
<dbReference type="Gene3D" id="3.30.710.10">
    <property type="entry name" value="Potassium Channel Kv1.1, Chain A"/>
    <property type="match status" value="2"/>
</dbReference>
<name>A0AAD1SFW5_PELCU</name>
<dbReference type="InterPro" id="IPR011333">
    <property type="entry name" value="SKP1/BTB/POZ_sf"/>
</dbReference>
<feature type="domain" description="BTB" evidence="1">
    <location>
        <begin position="279"/>
        <end position="369"/>
    </location>
</feature>
<dbReference type="CDD" id="cd18532">
    <property type="entry name" value="BACK_RHOBTB3"/>
    <property type="match status" value="1"/>
</dbReference>
<keyword evidence="3" id="KW-1185">Reference proteome</keyword>
<dbReference type="PANTHER" id="PTHR24413">
    <property type="entry name" value="SPECKLE-TYPE POZ PROTEIN"/>
    <property type="match status" value="1"/>
</dbReference>
<dbReference type="EMBL" id="OW240916">
    <property type="protein sequence ID" value="CAH2297050.1"/>
    <property type="molecule type" value="Genomic_DNA"/>
</dbReference>
<sequence length="621" mass="70046">MRRQGRGCSYLSITRAAPTNTASHRATGTGSYRAMSVRIVWLGDDRDRPCEDPAREDLVPFYLGRRAVGLQTENRHPVFTIYQARVLGDIQIMCHECLGWNIFNGDQCSQYVVGEADIIILKYSVSEKLSFLDIKDNFAPLVKQKSHHRFIPVIIAAVGAAHNNGPSCTCPQCTSDRGICVTTSEGIQLAKDLAATFLELHAVNDFYVGMYFGGMLEYFIRQAFKDKSAVKGEKKNLNKCCLPVKPPELEQPEKLPVLKDEPSQYESNFQGLLVRCQCVDVIFCGSDLDEVSAAHRIVLCSISPVFRFLFNKKDAGDIGDPALPMAIYDLFSLCTEDNNTALSSPVRVIVKDDLFSSCLSDILHFIYSGACQWGLLEQCLRKKMKDPAGVVHVLQRVRWIVKEENPSDLSSGSPTLSHSLGHYFNTPFLADIIFHVQGFAVPAHRAVLVARCEVMAAMFSGNYMEAKSFQIPVYGVSKDTFLIFLEYLYTDSCCPASILQAISLLVCSEMYQVPRLQHMCESYVITQLQNMSSRELSTTSFSVVPLLRKAQFHHSECLSTWLLYFIATNYLIFSQKKEFQDLTPEERAFIEAHRWPSSIYLKKLAEYRLHVHSQKHRCAMM</sequence>
<organism evidence="2 3">
    <name type="scientific">Pelobates cultripes</name>
    <name type="common">Western spadefoot toad</name>
    <dbReference type="NCBI Taxonomy" id="61616"/>
    <lineage>
        <taxon>Eukaryota</taxon>
        <taxon>Metazoa</taxon>
        <taxon>Chordata</taxon>
        <taxon>Craniata</taxon>
        <taxon>Vertebrata</taxon>
        <taxon>Euteleostomi</taxon>
        <taxon>Amphibia</taxon>
        <taxon>Batrachia</taxon>
        <taxon>Anura</taxon>
        <taxon>Pelobatoidea</taxon>
        <taxon>Pelobatidae</taxon>
        <taxon>Pelobates</taxon>
    </lineage>
</organism>
<dbReference type="SMART" id="SM00225">
    <property type="entry name" value="BTB"/>
    <property type="match status" value="2"/>
</dbReference>
<dbReference type="InterPro" id="IPR000210">
    <property type="entry name" value="BTB/POZ_dom"/>
</dbReference>
<feature type="domain" description="BTB" evidence="1">
    <location>
        <begin position="430"/>
        <end position="491"/>
    </location>
</feature>
<evidence type="ECO:0000313" key="3">
    <source>
        <dbReference type="Proteomes" id="UP001295444"/>
    </source>
</evidence>
<accession>A0AAD1SFW5</accession>
<dbReference type="Pfam" id="PF00651">
    <property type="entry name" value="BTB"/>
    <property type="match status" value="1"/>
</dbReference>
<dbReference type="FunFam" id="3.30.710.10:FF:000076">
    <property type="entry name" value="rho-related BTB domain-containing protein 3"/>
    <property type="match status" value="1"/>
</dbReference>
<gene>
    <name evidence="2" type="ORF">PECUL_23A046493</name>
</gene>